<dbReference type="Gene3D" id="3.30.9.10">
    <property type="entry name" value="D-Amino Acid Oxidase, subunit A, domain 2"/>
    <property type="match status" value="1"/>
</dbReference>
<keyword evidence="1" id="KW-0560">Oxidoreductase</keyword>
<dbReference type="InterPro" id="IPR036188">
    <property type="entry name" value="FAD/NAD-bd_sf"/>
</dbReference>
<dbReference type="OrthoDB" id="18526at2"/>
<evidence type="ECO:0000259" key="2">
    <source>
        <dbReference type="Pfam" id="PF01266"/>
    </source>
</evidence>
<organism evidence="3 4">
    <name type="scientific">Paralcaligenes ureilyticus</name>
    <dbReference type="NCBI Taxonomy" id="627131"/>
    <lineage>
        <taxon>Bacteria</taxon>
        <taxon>Pseudomonadati</taxon>
        <taxon>Pseudomonadota</taxon>
        <taxon>Betaproteobacteria</taxon>
        <taxon>Burkholderiales</taxon>
        <taxon>Alcaligenaceae</taxon>
        <taxon>Paralcaligenes</taxon>
    </lineage>
</organism>
<dbReference type="AlphaFoldDB" id="A0A4R3M794"/>
<dbReference type="RefSeq" id="WP_132581033.1">
    <property type="nucleotide sequence ID" value="NZ_SMAJ01000004.1"/>
</dbReference>
<dbReference type="EMBL" id="SMAJ01000004">
    <property type="protein sequence ID" value="TCT08952.1"/>
    <property type="molecule type" value="Genomic_DNA"/>
</dbReference>
<keyword evidence="4" id="KW-1185">Reference proteome</keyword>
<name>A0A4R3M794_9BURK</name>
<protein>
    <submittedName>
        <fullName evidence="3">D-amino-acid dehydrogenase</fullName>
    </submittedName>
</protein>
<dbReference type="Gene3D" id="3.50.50.60">
    <property type="entry name" value="FAD/NAD(P)-binding domain"/>
    <property type="match status" value="2"/>
</dbReference>
<reference evidence="3 4" key="1">
    <citation type="submission" date="2019-03" db="EMBL/GenBank/DDBJ databases">
        <title>Genomic Encyclopedia of Type Strains, Phase IV (KMG-IV): sequencing the most valuable type-strain genomes for metagenomic binning, comparative biology and taxonomic classification.</title>
        <authorList>
            <person name="Goeker M."/>
        </authorList>
    </citation>
    <scope>NUCLEOTIDE SEQUENCE [LARGE SCALE GENOMIC DNA]</scope>
    <source>
        <strain evidence="3 4">DSM 24591</strain>
    </source>
</reference>
<gene>
    <name evidence="3" type="ORF">EDC26_104112</name>
</gene>
<dbReference type="PANTHER" id="PTHR13847:SF289">
    <property type="entry name" value="GLYCINE OXIDASE"/>
    <property type="match status" value="1"/>
</dbReference>
<evidence type="ECO:0000256" key="1">
    <source>
        <dbReference type="ARBA" id="ARBA00023002"/>
    </source>
</evidence>
<evidence type="ECO:0000313" key="4">
    <source>
        <dbReference type="Proteomes" id="UP000295525"/>
    </source>
</evidence>
<accession>A0A4R3M794</accession>
<dbReference type="InterPro" id="IPR006076">
    <property type="entry name" value="FAD-dep_OxRdtase"/>
</dbReference>
<evidence type="ECO:0000313" key="3">
    <source>
        <dbReference type="EMBL" id="TCT08952.1"/>
    </source>
</evidence>
<dbReference type="SUPFAM" id="SSF51905">
    <property type="entry name" value="FAD/NAD(P)-binding domain"/>
    <property type="match status" value="1"/>
</dbReference>
<dbReference type="SUPFAM" id="SSF54373">
    <property type="entry name" value="FAD-linked reductases, C-terminal domain"/>
    <property type="match status" value="1"/>
</dbReference>
<dbReference type="Pfam" id="PF01266">
    <property type="entry name" value="DAO"/>
    <property type="match status" value="1"/>
</dbReference>
<proteinExistence type="predicted"/>
<dbReference type="GO" id="GO:0016491">
    <property type="term" value="F:oxidoreductase activity"/>
    <property type="evidence" value="ECO:0007669"/>
    <property type="project" value="UniProtKB-KW"/>
</dbReference>
<feature type="domain" description="FAD dependent oxidoreductase" evidence="2">
    <location>
        <begin position="10"/>
        <end position="401"/>
    </location>
</feature>
<dbReference type="PANTHER" id="PTHR13847">
    <property type="entry name" value="SARCOSINE DEHYDROGENASE-RELATED"/>
    <property type="match status" value="1"/>
</dbReference>
<dbReference type="GO" id="GO:0005737">
    <property type="term" value="C:cytoplasm"/>
    <property type="evidence" value="ECO:0007669"/>
    <property type="project" value="TreeGrafter"/>
</dbReference>
<sequence>MTQNLMEKTTIIGAGIVGMCTAVALQQRGIAVQVIDEREPGTGTSFGNAGLVSVDSCVPIALPGMIRHVPRWLSDPMGPLSVKPAYLPRALPWLIRWLKSGANEQRAFKHSYALRQLHKEAVSKYSELLGPEYFAEIIRVTGQLYVWESVPKSRVDLLSERIREQNGVVAQELAGSEIFDVVPSLSRLVKRAEFYEKNGHVANPYLLVQRLFKIFTDNGGQFLRQKVVSVTRQADSNTYRILTTSDDISVRRLVMCSGAWSKKILKGLGVSIPLDTERGYHVSFDRNALDLKIPVLHKERAFGVTPMVDNIRVAGFVEIAGLDALPNMKKEQVLIGHVKHLFPSIDISLKKNFWLGFRPSTPDSLPVLGQLEILPNLYFGFGHGHTGITGAPMSAEILANMVTGIPNTIDVKPYDIKRF</sequence>
<comment type="caution">
    <text evidence="3">The sequence shown here is derived from an EMBL/GenBank/DDBJ whole genome shotgun (WGS) entry which is preliminary data.</text>
</comment>
<dbReference type="Proteomes" id="UP000295525">
    <property type="component" value="Unassembled WGS sequence"/>
</dbReference>